<dbReference type="AlphaFoldDB" id="A0A9D1SQP2"/>
<dbReference type="EMBL" id="DVOD01000014">
    <property type="protein sequence ID" value="HIU91870.1"/>
    <property type="molecule type" value="Genomic_DNA"/>
</dbReference>
<accession>A0A9D1SQP2</accession>
<evidence type="ECO:0000313" key="3">
    <source>
        <dbReference type="Proteomes" id="UP000886748"/>
    </source>
</evidence>
<name>A0A9D1SQP2_9CLOT</name>
<proteinExistence type="predicted"/>
<gene>
    <name evidence="2" type="ORF">IAD26_01905</name>
</gene>
<feature type="chain" id="PRO_5038934154" evidence="1">
    <location>
        <begin position="25"/>
        <end position="193"/>
    </location>
</feature>
<keyword evidence="1" id="KW-0732">Signal</keyword>
<feature type="signal peptide" evidence="1">
    <location>
        <begin position="1"/>
        <end position="24"/>
    </location>
</feature>
<dbReference type="Proteomes" id="UP000886748">
    <property type="component" value="Unassembled WGS sequence"/>
</dbReference>
<sequence>MNSKIAITTAVLSILITLSPVCNAADTLQDEIVESVLKNKIVESPYKQYHYNYEDTKRIPVQLSVIADIDSEKDIVEGQTVIFRVKNNVYQNGKKIIRKNDLVHSRVETIIKSGMNGIPASIIFGDFQFENLDSAKFSDTYEKYGQDRSLWVFPLKWALTPLPPTGSLTNFIKGGHAKLKEKEEITIYYHPNW</sequence>
<evidence type="ECO:0000313" key="2">
    <source>
        <dbReference type="EMBL" id="HIU91870.1"/>
    </source>
</evidence>
<reference evidence="2" key="2">
    <citation type="journal article" date="2021" name="PeerJ">
        <title>Extensive microbial diversity within the chicken gut microbiome revealed by metagenomics and culture.</title>
        <authorList>
            <person name="Gilroy R."/>
            <person name="Ravi A."/>
            <person name="Getino M."/>
            <person name="Pursley I."/>
            <person name="Horton D.L."/>
            <person name="Alikhan N.F."/>
            <person name="Baker D."/>
            <person name="Gharbi K."/>
            <person name="Hall N."/>
            <person name="Watson M."/>
            <person name="Adriaenssens E.M."/>
            <person name="Foster-Nyarko E."/>
            <person name="Jarju S."/>
            <person name="Secka A."/>
            <person name="Antonio M."/>
            <person name="Oren A."/>
            <person name="Chaudhuri R.R."/>
            <person name="La Ragione R."/>
            <person name="Hildebrand F."/>
            <person name="Pallen M.J."/>
        </authorList>
    </citation>
    <scope>NUCLEOTIDE SEQUENCE</scope>
    <source>
        <strain evidence="2">CHK154-7741</strain>
    </source>
</reference>
<protein>
    <submittedName>
        <fullName evidence="2">Uncharacterized protein</fullName>
    </submittedName>
</protein>
<reference evidence="2" key="1">
    <citation type="submission" date="2020-10" db="EMBL/GenBank/DDBJ databases">
        <authorList>
            <person name="Gilroy R."/>
        </authorList>
    </citation>
    <scope>NUCLEOTIDE SEQUENCE</scope>
    <source>
        <strain evidence="2">CHK154-7741</strain>
    </source>
</reference>
<organism evidence="2 3">
    <name type="scientific">Candidatus Limenecus avicola</name>
    <dbReference type="NCBI Taxonomy" id="2840847"/>
    <lineage>
        <taxon>Bacteria</taxon>
        <taxon>Bacillati</taxon>
        <taxon>Bacillota</taxon>
        <taxon>Clostridia</taxon>
        <taxon>Eubacteriales</taxon>
        <taxon>Clostridiaceae</taxon>
        <taxon>Clostridiaceae incertae sedis</taxon>
        <taxon>Candidatus Limenecus</taxon>
    </lineage>
</organism>
<evidence type="ECO:0000256" key="1">
    <source>
        <dbReference type="SAM" id="SignalP"/>
    </source>
</evidence>
<comment type="caution">
    <text evidence="2">The sequence shown here is derived from an EMBL/GenBank/DDBJ whole genome shotgun (WGS) entry which is preliminary data.</text>
</comment>